<organism evidence="6 7">
    <name type="scientific">Alkalimarinus alittae</name>
    <dbReference type="NCBI Taxonomy" id="2961619"/>
    <lineage>
        <taxon>Bacteria</taxon>
        <taxon>Pseudomonadati</taxon>
        <taxon>Pseudomonadota</taxon>
        <taxon>Gammaproteobacteria</taxon>
        <taxon>Alteromonadales</taxon>
        <taxon>Alteromonadaceae</taxon>
        <taxon>Alkalimarinus</taxon>
    </lineage>
</organism>
<feature type="domain" description="PNPLA" evidence="5">
    <location>
        <begin position="145"/>
        <end position="331"/>
    </location>
</feature>
<dbReference type="InterPro" id="IPR021771">
    <property type="entry name" value="Triacylglycerol_lipase_N"/>
</dbReference>
<evidence type="ECO:0000256" key="1">
    <source>
        <dbReference type="ARBA" id="ARBA00022801"/>
    </source>
</evidence>
<feature type="short sequence motif" description="GXSXG" evidence="4">
    <location>
        <begin position="176"/>
        <end position="180"/>
    </location>
</feature>
<dbReference type="EMBL" id="CP100390">
    <property type="protein sequence ID" value="UZE97818.1"/>
    <property type="molecule type" value="Genomic_DNA"/>
</dbReference>
<keyword evidence="3 4" id="KW-0443">Lipid metabolism</keyword>
<evidence type="ECO:0000313" key="6">
    <source>
        <dbReference type="EMBL" id="UZE97818.1"/>
    </source>
</evidence>
<accession>A0ABY6N6T2</accession>
<dbReference type="Proteomes" id="UP001163739">
    <property type="component" value="Chromosome"/>
</dbReference>
<keyword evidence="7" id="KW-1185">Reference proteome</keyword>
<dbReference type="Gene3D" id="3.40.1090.10">
    <property type="entry name" value="Cytosolic phospholipase A2 catalytic domain"/>
    <property type="match status" value="2"/>
</dbReference>
<evidence type="ECO:0000256" key="3">
    <source>
        <dbReference type="ARBA" id="ARBA00023098"/>
    </source>
</evidence>
<dbReference type="SUPFAM" id="SSF52151">
    <property type="entry name" value="FabD/lysophospholipase-like"/>
    <property type="match status" value="1"/>
</dbReference>
<keyword evidence="2 4" id="KW-0442">Lipid degradation</keyword>
<evidence type="ECO:0000259" key="5">
    <source>
        <dbReference type="PROSITE" id="PS51635"/>
    </source>
</evidence>
<dbReference type="InterPro" id="IPR050301">
    <property type="entry name" value="NTE"/>
</dbReference>
<dbReference type="InterPro" id="IPR016035">
    <property type="entry name" value="Acyl_Trfase/lysoPLipase"/>
</dbReference>
<evidence type="ECO:0000256" key="4">
    <source>
        <dbReference type="PROSITE-ProRule" id="PRU01161"/>
    </source>
</evidence>
<dbReference type="Pfam" id="PF01734">
    <property type="entry name" value="Patatin"/>
    <property type="match status" value="1"/>
</dbReference>
<dbReference type="CDD" id="cd07206">
    <property type="entry name" value="Pat_TGL3-4-5_SDP1"/>
    <property type="match status" value="1"/>
</dbReference>
<keyword evidence="1 4" id="KW-0378">Hydrolase</keyword>
<sequence length="488" mass="55751">MINKAKKYKKQMAQARDYDTWKDAALELDYIDRNVEWKEAFASDLYNYELIYDRLSELRECSRKKDHDTMLRCLREGLHHDLGNMGNSELYNRSNIGTKHLIEEYINQVCESLNYICDQKIPELTDKEKLDFFKDTLLSYGRPALLLSGGASLGMFHIGVIKALWERGLLPQVVAGSSVGSIIAAMLGTHTDAELPEMLDPNRHNLKAWKWLGIMSGLKGKGFMDQKQLENCLRTNIGEYSFQEAYERTGRSINITVSPVHEHQKERLLSGFTSPYLSVWSASLASCSVPGIFPPVKLMKKDIDGNLVPYMSSLRWVDGSVVSDLPVERLMHLYDVNFSIVSQTNPHIVPFMEMNNKVKQSGPLSLPARILKSEVQFHGKATFDYLRNNVNNELFRQVSGHMYSILAQNYYGDVTVAPHYTLRHYMNILRNPSQELVKELILQGERATWPKLAMIRTHAKISQTLENCISRLKVKATRSKAELRIIAS</sequence>
<dbReference type="PROSITE" id="PS51635">
    <property type="entry name" value="PNPLA"/>
    <property type="match status" value="1"/>
</dbReference>
<feature type="active site" description="Nucleophile" evidence="4">
    <location>
        <position position="178"/>
    </location>
</feature>
<name>A0ABY6N6T2_9ALTE</name>
<comment type="caution">
    <text evidence="4">Lacks conserved residue(s) required for the propagation of feature annotation.</text>
</comment>
<evidence type="ECO:0000313" key="7">
    <source>
        <dbReference type="Proteomes" id="UP001163739"/>
    </source>
</evidence>
<dbReference type="PANTHER" id="PTHR14226:SF10">
    <property type="entry name" value="TRIACYLGLYCEROL LIPASE 4-RELATED"/>
    <property type="match status" value="1"/>
</dbReference>
<evidence type="ECO:0000256" key="2">
    <source>
        <dbReference type="ARBA" id="ARBA00022963"/>
    </source>
</evidence>
<dbReference type="Pfam" id="PF11815">
    <property type="entry name" value="DUF3336"/>
    <property type="match status" value="1"/>
</dbReference>
<dbReference type="InterPro" id="IPR002641">
    <property type="entry name" value="PNPLA_dom"/>
</dbReference>
<dbReference type="RefSeq" id="WP_265049295.1">
    <property type="nucleotide sequence ID" value="NZ_CP100390.1"/>
</dbReference>
<reference evidence="6" key="1">
    <citation type="submission" date="2022-06" db="EMBL/GenBank/DDBJ databases">
        <title>Alkalimarinus sp. nov., isolated from gut of a Alitta virens.</title>
        <authorList>
            <person name="Yang A.I."/>
            <person name="Shin N.-R."/>
        </authorList>
    </citation>
    <scope>NUCLEOTIDE SEQUENCE</scope>
    <source>
        <strain evidence="6">A2M4</strain>
    </source>
</reference>
<gene>
    <name evidence="6" type="ORF">NKI27_08820</name>
</gene>
<protein>
    <submittedName>
        <fullName evidence="6">DUF3336 domain-containing protein</fullName>
    </submittedName>
</protein>
<proteinExistence type="predicted"/>
<feature type="active site" description="Proton acceptor" evidence="4">
    <location>
        <position position="318"/>
    </location>
</feature>
<dbReference type="PANTHER" id="PTHR14226">
    <property type="entry name" value="NEUROPATHY TARGET ESTERASE/SWISS CHEESE D.MELANOGASTER"/>
    <property type="match status" value="1"/>
</dbReference>